<dbReference type="GO" id="GO:0000271">
    <property type="term" value="P:polysaccharide biosynthetic process"/>
    <property type="evidence" value="ECO:0007669"/>
    <property type="project" value="TreeGrafter"/>
</dbReference>
<feature type="transmembrane region" description="Helical" evidence="1">
    <location>
        <begin position="7"/>
        <end position="24"/>
    </location>
</feature>
<keyword evidence="1" id="KW-1133">Transmembrane helix</keyword>
<feature type="domain" description="SGNH" evidence="3">
    <location>
        <begin position="399"/>
        <end position="623"/>
    </location>
</feature>
<reference evidence="4" key="1">
    <citation type="submission" date="2022-11" db="EMBL/GenBank/DDBJ databases">
        <authorList>
            <person name="Kikuchi T."/>
        </authorList>
    </citation>
    <scope>NUCLEOTIDE SEQUENCE</scope>
    <source>
        <strain evidence="4">PS1010</strain>
    </source>
</reference>
<proteinExistence type="predicted"/>
<accession>A0A9P1IMD2</accession>
<dbReference type="PANTHER" id="PTHR23028">
    <property type="entry name" value="ACETYLTRANSFERASE"/>
    <property type="match status" value="1"/>
</dbReference>
<feature type="transmembrane region" description="Helical" evidence="1">
    <location>
        <begin position="30"/>
        <end position="46"/>
    </location>
</feature>
<dbReference type="Pfam" id="PF01757">
    <property type="entry name" value="Acyl_transf_3"/>
    <property type="match status" value="1"/>
</dbReference>
<feature type="domain" description="Acyltransferase 3" evidence="2">
    <location>
        <begin position="5"/>
        <end position="311"/>
    </location>
</feature>
<protein>
    <recommendedName>
        <fullName evidence="6">SGNH domain-containing protein</fullName>
    </recommendedName>
</protein>
<feature type="transmembrane region" description="Helical" evidence="1">
    <location>
        <begin position="67"/>
        <end position="89"/>
    </location>
</feature>
<evidence type="ECO:0000313" key="4">
    <source>
        <dbReference type="EMBL" id="CAI5447722.1"/>
    </source>
</evidence>
<dbReference type="GO" id="GO:0016020">
    <property type="term" value="C:membrane"/>
    <property type="evidence" value="ECO:0007669"/>
    <property type="project" value="TreeGrafter"/>
</dbReference>
<dbReference type="EMBL" id="CANHGI010000004">
    <property type="protein sequence ID" value="CAI5447722.1"/>
    <property type="molecule type" value="Genomic_DNA"/>
</dbReference>
<dbReference type="Pfam" id="PF19040">
    <property type="entry name" value="SGNH"/>
    <property type="match status" value="1"/>
</dbReference>
<dbReference type="InterPro" id="IPR002656">
    <property type="entry name" value="Acyl_transf_3_dom"/>
</dbReference>
<evidence type="ECO:0008006" key="6">
    <source>
        <dbReference type="Google" id="ProtNLM"/>
    </source>
</evidence>
<evidence type="ECO:0000259" key="3">
    <source>
        <dbReference type="Pfam" id="PF19040"/>
    </source>
</evidence>
<name>A0A9P1IMD2_9PELO</name>
<sequence>MKRIDIQCIRAIAILAVLFFHLFPTIFENGFLGVDVFFVLSGYLMSTSKPINILDFYYRRVRRILPLYYLILFLTTLAVQIFLIEVWWYNNHRYYLSSLFLITNQLIIHDSADYFLEFQADGSSLNAFIHCWSLGVEMQFYLIVPFIFIGFSILKTDFLKFIASITMTFISMILFHFINPQFAFNFMPLRLWQFSMGFIAFFYIRTEISAKILKYPIDSGNFRNIILTCLFLMFLPIKMNIPILRILLTFSTGILLTFDNSNDNIILNNRILCHIGDLSYIIYLIHWPLIIIIGSSTIKYSISTIMLIIIISSFLHYGFEKTYMTKIKSKLILIGFLGLLILSNAYLYKSVKSHKFWKNEYPEELQEIITTNLDNIVRKWKPLQECDISDFEDSYKIKNYPVGYCKYFGNGTKNIMVIGNSYTANFVNTIKDAIDEAGNYSVFQYASFPSCYGIYSDDAISNLSLSIAHKLIAKEKLDILMIMSRYSESIKKPFYSSENDKWIEEFNKNIEIYEKFTKHIFILGAFPFYAPNSMNAFIQNLIHKPEYWENMNLKKYDGDIEMKYIRKRLRNIKCKSCQIIDLSPMISSEEKYLLFNRTTMLSYIDNSIHLTKPGLELFQPYFANFANDIFNKYD</sequence>
<evidence type="ECO:0000259" key="2">
    <source>
        <dbReference type="Pfam" id="PF01757"/>
    </source>
</evidence>
<dbReference type="InterPro" id="IPR043968">
    <property type="entry name" value="SGNH"/>
</dbReference>
<keyword evidence="1" id="KW-0472">Membrane</keyword>
<feature type="transmembrane region" description="Helical" evidence="1">
    <location>
        <begin position="158"/>
        <end position="178"/>
    </location>
</feature>
<dbReference type="GO" id="GO:0016747">
    <property type="term" value="F:acyltransferase activity, transferring groups other than amino-acyl groups"/>
    <property type="evidence" value="ECO:0007669"/>
    <property type="project" value="InterPro"/>
</dbReference>
<dbReference type="OrthoDB" id="5801063at2759"/>
<dbReference type="AlphaFoldDB" id="A0A9P1IMD2"/>
<dbReference type="PANTHER" id="PTHR23028:SF127">
    <property type="entry name" value="ACYL_TRANSF_3 DOMAIN-CONTAINING PROTEIN-RELATED"/>
    <property type="match status" value="1"/>
</dbReference>
<feature type="transmembrane region" description="Helical" evidence="1">
    <location>
        <begin position="190"/>
        <end position="208"/>
    </location>
</feature>
<gene>
    <name evidence="4" type="ORF">CAMP_LOCUS10359</name>
</gene>
<dbReference type="InterPro" id="IPR050879">
    <property type="entry name" value="Acyltransferase_3"/>
</dbReference>
<feature type="transmembrane region" description="Helical" evidence="1">
    <location>
        <begin position="300"/>
        <end position="319"/>
    </location>
</feature>
<feature type="transmembrane region" description="Helical" evidence="1">
    <location>
        <begin position="271"/>
        <end position="294"/>
    </location>
</feature>
<evidence type="ECO:0000313" key="5">
    <source>
        <dbReference type="Proteomes" id="UP001152747"/>
    </source>
</evidence>
<evidence type="ECO:0000256" key="1">
    <source>
        <dbReference type="SAM" id="Phobius"/>
    </source>
</evidence>
<dbReference type="Proteomes" id="UP001152747">
    <property type="component" value="Unassembled WGS sequence"/>
</dbReference>
<keyword evidence="1" id="KW-0812">Transmembrane</keyword>
<feature type="transmembrane region" description="Helical" evidence="1">
    <location>
        <begin position="243"/>
        <end position="259"/>
    </location>
</feature>
<organism evidence="4 5">
    <name type="scientific">Caenorhabditis angaria</name>
    <dbReference type="NCBI Taxonomy" id="860376"/>
    <lineage>
        <taxon>Eukaryota</taxon>
        <taxon>Metazoa</taxon>
        <taxon>Ecdysozoa</taxon>
        <taxon>Nematoda</taxon>
        <taxon>Chromadorea</taxon>
        <taxon>Rhabditida</taxon>
        <taxon>Rhabditina</taxon>
        <taxon>Rhabditomorpha</taxon>
        <taxon>Rhabditoidea</taxon>
        <taxon>Rhabditidae</taxon>
        <taxon>Peloderinae</taxon>
        <taxon>Caenorhabditis</taxon>
    </lineage>
</organism>
<keyword evidence="5" id="KW-1185">Reference proteome</keyword>
<feature type="transmembrane region" description="Helical" evidence="1">
    <location>
        <begin position="331"/>
        <end position="348"/>
    </location>
</feature>
<comment type="caution">
    <text evidence="4">The sequence shown here is derived from an EMBL/GenBank/DDBJ whole genome shotgun (WGS) entry which is preliminary data.</text>
</comment>
<feature type="transmembrane region" description="Helical" evidence="1">
    <location>
        <begin position="127"/>
        <end position="151"/>
    </location>
</feature>
<feature type="transmembrane region" description="Helical" evidence="1">
    <location>
        <begin position="220"/>
        <end position="237"/>
    </location>
</feature>